<keyword evidence="2" id="KW-1185">Reference proteome</keyword>
<proteinExistence type="predicted"/>
<accession>A0A4Z2FFP5</accession>
<dbReference type="AlphaFoldDB" id="A0A4Z2FFP5"/>
<comment type="caution">
    <text evidence="1">The sequence shown here is derived from an EMBL/GenBank/DDBJ whole genome shotgun (WGS) entry which is preliminary data.</text>
</comment>
<sequence length="85" mass="9506">MGDDGAPRHEYLSLRHVEASGCTRTRPAARRHGDTTRLFITPHKSHRLLIVSDNLLPDEPPVQLTNVAPDGVYRTRAGVRSQRNP</sequence>
<reference evidence="1 2" key="1">
    <citation type="submission" date="2019-03" db="EMBL/GenBank/DDBJ databases">
        <title>First draft genome of Liparis tanakae, snailfish: a comprehensive survey of snailfish specific genes.</title>
        <authorList>
            <person name="Kim W."/>
            <person name="Song I."/>
            <person name="Jeong J.-H."/>
            <person name="Kim D."/>
            <person name="Kim S."/>
            <person name="Ryu S."/>
            <person name="Song J.Y."/>
            <person name="Lee S.K."/>
        </authorList>
    </citation>
    <scope>NUCLEOTIDE SEQUENCE [LARGE SCALE GENOMIC DNA]</scope>
    <source>
        <tissue evidence="1">Muscle</tissue>
    </source>
</reference>
<organism evidence="1 2">
    <name type="scientific">Liparis tanakae</name>
    <name type="common">Tanaka's snailfish</name>
    <dbReference type="NCBI Taxonomy" id="230148"/>
    <lineage>
        <taxon>Eukaryota</taxon>
        <taxon>Metazoa</taxon>
        <taxon>Chordata</taxon>
        <taxon>Craniata</taxon>
        <taxon>Vertebrata</taxon>
        <taxon>Euteleostomi</taxon>
        <taxon>Actinopterygii</taxon>
        <taxon>Neopterygii</taxon>
        <taxon>Teleostei</taxon>
        <taxon>Neoteleostei</taxon>
        <taxon>Acanthomorphata</taxon>
        <taxon>Eupercaria</taxon>
        <taxon>Perciformes</taxon>
        <taxon>Cottioidei</taxon>
        <taxon>Cottales</taxon>
        <taxon>Liparidae</taxon>
        <taxon>Liparis</taxon>
    </lineage>
</organism>
<name>A0A4Z2FFP5_9TELE</name>
<protein>
    <submittedName>
        <fullName evidence="1">Uncharacterized protein</fullName>
    </submittedName>
</protein>
<gene>
    <name evidence="1" type="ORF">EYF80_049828</name>
</gene>
<evidence type="ECO:0000313" key="2">
    <source>
        <dbReference type="Proteomes" id="UP000314294"/>
    </source>
</evidence>
<dbReference type="Proteomes" id="UP000314294">
    <property type="component" value="Unassembled WGS sequence"/>
</dbReference>
<evidence type="ECO:0000313" key="1">
    <source>
        <dbReference type="EMBL" id="TNN39999.1"/>
    </source>
</evidence>
<dbReference type="EMBL" id="SRLO01001227">
    <property type="protein sequence ID" value="TNN39999.1"/>
    <property type="molecule type" value="Genomic_DNA"/>
</dbReference>